<dbReference type="Proteomes" id="UP001443914">
    <property type="component" value="Unassembled WGS sequence"/>
</dbReference>
<dbReference type="InterPro" id="IPR038765">
    <property type="entry name" value="Papain-like_cys_pep_sf"/>
</dbReference>
<reference evidence="2" key="1">
    <citation type="submission" date="2024-03" db="EMBL/GenBank/DDBJ databases">
        <title>WGS assembly of Saponaria officinalis var. Norfolk2.</title>
        <authorList>
            <person name="Jenkins J."/>
            <person name="Shu S."/>
            <person name="Grimwood J."/>
            <person name="Barry K."/>
            <person name="Goodstein D."/>
            <person name="Schmutz J."/>
            <person name="Leebens-Mack J."/>
            <person name="Osbourn A."/>
        </authorList>
    </citation>
    <scope>NUCLEOTIDE SEQUENCE [LARGE SCALE GENOMIC DNA]</scope>
    <source>
        <strain evidence="2">JIC</strain>
    </source>
</reference>
<dbReference type="EMBL" id="JBDFQZ010000003">
    <property type="protein sequence ID" value="KAK9740534.1"/>
    <property type="molecule type" value="Genomic_DNA"/>
</dbReference>
<evidence type="ECO:0000256" key="1">
    <source>
        <dbReference type="SAM" id="MobiDB-lite"/>
    </source>
</evidence>
<sequence length="836" mass="95847">MVIVRSVLEEPKEKKKKAAPRFSTKCMPGKLVEMIKRLNEEQKQAVRDIGFGGLLELKVTYIPKGIMKLILSAFNYNSNMFDARKMEFLVTKDDVHDIFLLPRVGDPVKLAQMGNTNAVIDNKLKNEWRRKFGLQNNSDPIMVKLVHEKLMKCNEAGEEFKRMFVMYSMSIFLAPTSNRTLDLKLVKAVQNVTRIRNFDWCSYVFNELVNSIRLCKQGGKTFVCGCILVLMLSYFHRFDFKGRVLSHTLPLIKHWDDTKLSTRVDDEKKIGSLGNAPISKIEYPISLQQPEVRLTQSSDHESQDEPETEKYMKVKLPDGIETDKQIKARAIDVSTRYKALNEKYGGCMDRELLDEEDLECNDKEKDKEVNEVCNLDVDDENQDDQENDMVTHLDDVVSKIGLGVTRSIGEYLLHSKKIPASAYVVPANLGCTLDCGLPNKEIPIVSESMLENVGLFDPVLKLRKEVMDYCFINDHTISKLETVSTFGYYNFLSKSDIESLLPDTKIESVVIESWAMLLNELHIKQNACNTQRKIFYGIAHTVFLPLLLEQHYFCICIDFKREKIFYLDNRSYEEDFKHTEYGYLANCAANTFADYLCSKGNRSALRSRIYPMENVPFHWQSDDINLDCGLFMMFHMLFFVGELFECDLHDKKKRELYRAEVAATLVLSDMNENRTEFLEKVKGLEEIKATLLPKLLRNRERRKQRKKGGTGEKKNVQTPKSKIKVMVQDGGEDGSASVVGSSRRGISDGLGCTFNCGVANDKILLVSKFMRANQALFAKMLTLRKEVLDYCLLDNHILPLNEIVAVFSDRRHLLREDILSMRPTVHVNALSLNVGH</sequence>
<name>A0AAW1M5C0_SAPOF</name>
<evidence type="ECO:0000313" key="2">
    <source>
        <dbReference type="EMBL" id="KAK9740534.1"/>
    </source>
</evidence>
<comment type="caution">
    <text evidence="2">The sequence shown here is derived from an EMBL/GenBank/DDBJ whole genome shotgun (WGS) entry which is preliminary data.</text>
</comment>
<evidence type="ECO:0000313" key="3">
    <source>
        <dbReference type="Proteomes" id="UP001443914"/>
    </source>
</evidence>
<gene>
    <name evidence="2" type="ORF">RND81_03G042500</name>
</gene>
<organism evidence="2 3">
    <name type="scientific">Saponaria officinalis</name>
    <name type="common">Common soapwort</name>
    <name type="synonym">Lychnis saponaria</name>
    <dbReference type="NCBI Taxonomy" id="3572"/>
    <lineage>
        <taxon>Eukaryota</taxon>
        <taxon>Viridiplantae</taxon>
        <taxon>Streptophyta</taxon>
        <taxon>Embryophyta</taxon>
        <taxon>Tracheophyta</taxon>
        <taxon>Spermatophyta</taxon>
        <taxon>Magnoliopsida</taxon>
        <taxon>eudicotyledons</taxon>
        <taxon>Gunneridae</taxon>
        <taxon>Pentapetalae</taxon>
        <taxon>Caryophyllales</taxon>
        <taxon>Caryophyllaceae</taxon>
        <taxon>Caryophylleae</taxon>
        <taxon>Saponaria</taxon>
    </lineage>
</organism>
<evidence type="ECO:0008006" key="4">
    <source>
        <dbReference type="Google" id="ProtNLM"/>
    </source>
</evidence>
<feature type="region of interest" description="Disordered" evidence="1">
    <location>
        <begin position="700"/>
        <end position="721"/>
    </location>
</feature>
<accession>A0AAW1M5C0</accession>
<dbReference type="AlphaFoldDB" id="A0AAW1M5C0"/>
<keyword evidence="3" id="KW-1185">Reference proteome</keyword>
<protein>
    <recommendedName>
        <fullName evidence="4">Ubiquitin-like protease family profile domain-containing protein</fullName>
    </recommendedName>
</protein>
<proteinExistence type="predicted"/>
<dbReference type="Gene3D" id="3.40.395.10">
    <property type="entry name" value="Adenoviral Proteinase, Chain A"/>
    <property type="match status" value="1"/>
</dbReference>
<dbReference type="PANTHER" id="PTHR34835">
    <property type="entry name" value="OS07G0283600 PROTEIN-RELATED"/>
    <property type="match status" value="1"/>
</dbReference>
<dbReference type="SUPFAM" id="SSF54001">
    <property type="entry name" value="Cysteine proteinases"/>
    <property type="match status" value="1"/>
</dbReference>
<dbReference type="PANTHER" id="PTHR34835:SF34">
    <property type="entry name" value="OS08G0555500 PROTEIN"/>
    <property type="match status" value="1"/>
</dbReference>